<sequence>MDDPANYQNLLELMIDIILIFKCFNHKEVQKRRRNAFNFIVERHVEFEQAANLQRERYGIKEKLDLAGMWAEGGGQEVLRIKVLGTKPFKHQGAILDAQDKADEEEARNPPSIEERANIMAMLKRPAHPRFRDTENLLGHYLEGKVNRDETRLALRGPPKPPTEEYWITSLRERMKFYATNSGVDETHPGAWGFVCYRLTYDQIEKQWTSFMEKFENDYQRSGQWIEGFDSIKDTGKLTVIDGRDLGIAEGDIAAAKRHFSENYSRLPEVGRMWTQDFLVIDKQSFASYDTPSKEEIRPPPPYGPGFGCNGGHVRFVDTTYEYMSQEQINAESPGYTGEMKVLTTLLLEEIYPLLATLSVRPSGMWPCARLHARQVYVGTTDAAQEGWWGFNRIDFAVQQGLFDHLRDRKAKLLAKNG</sequence>
<evidence type="ECO:0000313" key="1">
    <source>
        <dbReference type="EMBL" id="KAL1594278.1"/>
    </source>
</evidence>
<dbReference type="Proteomes" id="UP001521222">
    <property type="component" value="Unassembled WGS sequence"/>
</dbReference>
<name>A0ABR3QQ47_9PLEO</name>
<accession>A0ABR3QQ47</accession>
<dbReference type="EMBL" id="JAKIXB020000036">
    <property type="protein sequence ID" value="KAL1594278.1"/>
    <property type="molecule type" value="Genomic_DNA"/>
</dbReference>
<proteinExistence type="predicted"/>
<organism evidence="1 2">
    <name type="scientific">Nothophoma quercina</name>
    <dbReference type="NCBI Taxonomy" id="749835"/>
    <lineage>
        <taxon>Eukaryota</taxon>
        <taxon>Fungi</taxon>
        <taxon>Dikarya</taxon>
        <taxon>Ascomycota</taxon>
        <taxon>Pezizomycotina</taxon>
        <taxon>Dothideomycetes</taxon>
        <taxon>Pleosporomycetidae</taxon>
        <taxon>Pleosporales</taxon>
        <taxon>Pleosporineae</taxon>
        <taxon>Didymellaceae</taxon>
        <taxon>Nothophoma</taxon>
    </lineage>
</organism>
<evidence type="ECO:0000313" key="2">
    <source>
        <dbReference type="Proteomes" id="UP001521222"/>
    </source>
</evidence>
<gene>
    <name evidence="1" type="ORF">SLS59_008902</name>
</gene>
<reference evidence="1 2" key="1">
    <citation type="submission" date="2024-02" db="EMBL/GenBank/DDBJ databases">
        <title>De novo assembly and annotation of 12 fungi associated with fruit tree decline syndrome in Ontario, Canada.</title>
        <authorList>
            <person name="Sulman M."/>
            <person name="Ellouze W."/>
            <person name="Ilyukhin E."/>
        </authorList>
    </citation>
    <scope>NUCLEOTIDE SEQUENCE [LARGE SCALE GENOMIC DNA]</scope>
    <source>
        <strain evidence="1 2">M97-236</strain>
    </source>
</reference>
<protein>
    <submittedName>
        <fullName evidence="1">Uncharacterized protein</fullName>
    </submittedName>
</protein>
<keyword evidence="2" id="KW-1185">Reference proteome</keyword>
<comment type="caution">
    <text evidence="1">The sequence shown here is derived from an EMBL/GenBank/DDBJ whole genome shotgun (WGS) entry which is preliminary data.</text>
</comment>